<dbReference type="SUPFAM" id="SSF50182">
    <property type="entry name" value="Sm-like ribonucleoproteins"/>
    <property type="match status" value="1"/>
</dbReference>
<dbReference type="OrthoDB" id="368909at2759"/>
<proteinExistence type="predicted"/>
<dbReference type="Pfam" id="PF01423">
    <property type="entry name" value="LSM"/>
    <property type="match status" value="1"/>
</dbReference>
<name>D8M0Q4_BLAHO</name>
<dbReference type="RefSeq" id="XP_012897396.1">
    <property type="nucleotide sequence ID" value="XM_013041942.1"/>
</dbReference>
<dbReference type="InParanoid" id="D8M0Q4"/>
<dbReference type="GeneID" id="24919005"/>
<organism evidence="2">
    <name type="scientific">Blastocystis hominis</name>
    <dbReference type="NCBI Taxonomy" id="12968"/>
    <lineage>
        <taxon>Eukaryota</taxon>
        <taxon>Sar</taxon>
        <taxon>Stramenopiles</taxon>
        <taxon>Bigyra</taxon>
        <taxon>Opalozoa</taxon>
        <taxon>Opalinata</taxon>
        <taxon>Blastocystidae</taxon>
        <taxon>Blastocystis</taxon>
    </lineage>
</organism>
<keyword evidence="4" id="KW-1185">Reference proteome</keyword>
<evidence type="ECO:0000313" key="4">
    <source>
        <dbReference type="Proteomes" id="UP000008312"/>
    </source>
</evidence>
<dbReference type="AlphaFoldDB" id="D8M0Q4"/>
<feature type="domain" description="Sm" evidence="1">
    <location>
        <begin position="27"/>
        <end position="98"/>
    </location>
</feature>
<dbReference type="SMART" id="SM00651">
    <property type="entry name" value="Sm"/>
    <property type="match status" value="1"/>
</dbReference>
<dbReference type="GO" id="GO:0003723">
    <property type="term" value="F:RNA binding"/>
    <property type="evidence" value="ECO:0007669"/>
    <property type="project" value="InterPro"/>
</dbReference>
<evidence type="ECO:0000259" key="1">
    <source>
        <dbReference type="PROSITE" id="PS52002"/>
    </source>
</evidence>
<evidence type="ECO:0000313" key="2">
    <source>
        <dbReference type="EMBL" id="CBK21643.2"/>
    </source>
</evidence>
<accession>D8M0Q4</accession>
<sequence>MPLVQQNIYCETPRLFERKQSQTYYESKYYELQKILRRTLRILLVDGRLIEGRLQCFDSALNLIFVNAYEIISDSHLVHPIGRLIVPASEVRQFQVSN</sequence>
<dbReference type="PROSITE" id="PS52002">
    <property type="entry name" value="SM"/>
    <property type="match status" value="1"/>
</dbReference>
<gene>
    <name evidence="2" type="ORF">GSBLH_T00001778001</name>
    <name evidence="3" type="ORF">GSBLH_T00003236001</name>
</gene>
<reference evidence="2" key="1">
    <citation type="submission" date="2010-02" db="EMBL/GenBank/DDBJ databases">
        <title>Sequencing and annotation of the Blastocystis hominis genome.</title>
        <authorList>
            <person name="Wincker P."/>
        </authorList>
    </citation>
    <scope>NUCLEOTIDE SEQUENCE</scope>
    <source>
        <strain evidence="2">Singapore isolate B</strain>
    </source>
</reference>
<dbReference type="GeneID" id="24920344"/>
<dbReference type="EMBL" id="FN668661">
    <property type="protein sequence ID" value="CBK23348.2"/>
    <property type="molecule type" value="Genomic_DNA"/>
</dbReference>
<protein>
    <recommendedName>
        <fullName evidence="1">Sm domain-containing protein</fullName>
    </recommendedName>
</protein>
<dbReference type="Proteomes" id="UP000008312">
    <property type="component" value="Unassembled WGS sequence"/>
</dbReference>
<dbReference type="RefSeq" id="XP_012895691.1">
    <property type="nucleotide sequence ID" value="XM_013040237.1"/>
</dbReference>
<dbReference type="EMBL" id="FN668644">
    <property type="protein sequence ID" value="CBK21643.2"/>
    <property type="molecule type" value="Genomic_DNA"/>
</dbReference>
<dbReference type="InterPro" id="IPR010920">
    <property type="entry name" value="LSM_dom_sf"/>
</dbReference>
<dbReference type="Gene3D" id="2.30.30.100">
    <property type="match status" value="1"/>
</dbReference>
<dbReference type="InterPro" id="IPR047575">
    <property type="entry name" value="Sm"/>
</dbReference>
<dbReference type="InterPro" id="IPR001163">
    <property type="entry name" value="Sm_dom_euk/arc"/>
</dbReference>
<evidence type="ECO:0000313" key="3">
    <source>
        <dbReference type="EMBL" id="CBK23348.2"/>
    </source>
</evidence>